<evidence type="ECO:0000256" key="1">
    <source>
        <dbReference type="ARBA" id="ARBA00022475"/>
    </source>
</evidence>
<organism evidence="7 9">
    <name type="scientific">Halarcobacter bivalviorum</name>
    <dbReference type="NCBI Taxonomy" id="663364"/>
    <lineage>
        <taxon>Bacteria</taxon>
        <taxon>Pseudomonadati</taxon>
        <taxon>Campylobacterota</taxon>
        <taxon>Epsilonproteobacteria</taxon>
        <taxon>Campylobacterales</taxon>
        <taxon>Arcobacteraceae</taxon>
        <taxon>Halarcobacter</taxon>
    </lineage>
</organism>
<dbReference type="Proteomes" id="UP000253850">
    <property type="component" value="Chromosome"/>
</dbReference>
<evidence type="ECO:0000256" key="2">
    <source>
        <dbReference type="ARBA" id="ARBA00022692"/>
    </source>
</evidence>
<dbReference type="RefSeq" id="WP_114838927.1">
    <property type="nucleotide sequence ID" value="NZ_CP031217.1"/>
</dbReference>
<evidence type="ECO:0000256" key="5">
    <source>
        <dbReference type="HAMAP-Rule" id="MF_00010"/>
    </source>
</evidence>
<evidence type="ECO:0000256" key="3">
    <source>
        <dbReference type="ARBA" id="ARBA00022989"/>
    </source>
</evidence>
<sequence>MGLEFAIYFLAAFFEILGCYSFWMVFKLQKSSFWLFSGVISLILFAYLLTKVNLEFAGRAYAIYGGIYIISSLAWLFLVEKQVFNKWDIIGSLVVFAGICIILFGNQKVISSI</sequence>
<dbReference type="Proteomes" id="UP000289193">
    <property type="component" value="Unassembled WGS sequence"/>
</dbReference>
<evidence type="ECO:0000313" key="7">
    <source>
        <dbReference type="EMBL" id="RXK11193.1"/>
    </source>
</evidence>
<evidence type="ECO:0000256" key="4">
    <source>
        <dbReference type="ARBA" id="ARBA00023136"/>
    </source>
</evidence>
<feature type="transmembrane region" description="Helical" evidence="5">
    <location>
        <begin position="61"/>
        <end position="78"/>
    </location>
</feature>
<dbReference type="PANTHER" id="PTHR36116">
    <property type="entry name" value="UPF0060 MEMBRANE PROTEIN YNFA"/>
    <property type="match status" value="1"/>
</dbReference>
<dbReference type="EMBL" id="CP031217">
    <property type="protein sequence ID" value="AXH12084.1"/>
    <property type="molecule type" value="Genomic_DNA"/>
</dbReference>
<dbReference type="InterPro" id="IPR003844">
    <property type="entry name" value="UPF0060"/>
</dbReference>
<keyword evidence="9" id="KW-1185">Reference proteome</keyword>
<feature type="transmembrane region" description="Helical" evidence="5">
    <location>
        <begin position="32"/>
        <end position="49"/>
    </location>
</feature>
<feature type="transmembrane region" description="Helical" evidence="5">
    <location>
        <begin position="7"/>
        <end position="26"/>
    </location>
</feature>
<dbReference type="HAMAP" id="MF_00010">
    <property type="entry name" value="UPF0060"/>
    <property type="match status" value="1"/>
</dbReference>
<evidence type="ECO:0000313" key="8">
    <source>
        <dbReference type="Proteomes" id="UP000253850"/>
    </source>
</evidence>
<keyword evidence="2 5" id="KW-0812">Transmembrane</keyword>
<gene>
    <name evidence="6" type="ORF">ABIV_1080</name>
    <name evidence="7" type="ORF">CRV05_02165</name>
</gene>
<evidence type="ECO:0000313" key="6">
    <source>
        <dbReference type="EMBL" id="AXH12084.1"/>
    </source>
</evidence>
<reference evidence="6 8" key="2">
    <citation type="submission" date="2018-07" db="EMBL/GenBank/DDBJ databases">
        <title>Complete genome of the Arcobacter bivalviorum type strain LMG 26154.</title>
        <authorList>
            <person name="Miller W.G."/>
            <person name="Yee E."/>
            <person name="Bono J.L."/>
        </authorList>
    </citation>
    <scope>NUCLEOTIDE SEQUENCE [LARGE SCALE GENOMIC DNA]</scope>
    <source>
        <strain evidence="6 8">LMG 26154</strain>
    </source>
</reference>
<comment type="subcellular location">
    <subcellularLocation>
        <location evidence="5">Cell membrane</location>
        <topology evidence="5">Multi-pass membrane protein</topology>
    </subcellularLocation>
</comment>
<dbReference type="SUPFAM" id="SSF103481">
    <property type="entry name" value="Multidrug resistance efflux transporter EmrE"/>
    <property type="match status" value="1"/>
</dbReference>
<feature type="transmembrane region" description="Helical" evidence="5">
    <location>
        <begin position="84"/>
        <end position="104"/>
    </location>
</feature>
<dbReference type="AlphaFoldDB" id="A0AAX2AAN2"/>
<keyword evidence="3 5" id="KW-1133">Transmembrane helix</keyword>
<evidence type="ECO:0000313" key="9">
    <source>
        <dbReference type="Proteomes" id="UP000289193"/>
    </source>
</evidence>
<comment type="similarity">
    <text evidence="5">Belongs to the UPF0060 family.</text>
</comment>
<keyword evidence="4 5" id="KW-0472">Membrane</keyword>
<dbReference type="InterPro" id="IPR037185">
    <property type="entry name" value="EmrE-like"/>
</dbReference>
<accession>A0AAX2AAN2</accession>
<reference evidence="7 9" key="1">
    <citation type="submission" date="2017-10" db="EMBL/GenBank/DDBJ databases">
        <title>Genomics of the genus Arcobacter.</title>
        <authorList>
            <person name="Perez-Cataluna A."/>
            <person name="Figueras M.J."/>
        </authorList>
    </citation>
    <scope>NUCLEOTIDE SEQUENCE [LARGE SCALE GENOMIC DNA]</scope>
    <source>
        <strain evidence="7 9">CECT 7835</strain>
    </source>
</reference>
<name>A0AAX2AAN2_9BACT</name>
<dbReference type="EMBL" id="PDKM01000001">
    <property type="protein sequence ID" value="RXK11193.1"/>
    <property type="molecule type" value="Genomic_DNA"/>
</dbReference>
<dbReference type="KEGG" id="hbv:ABIV_1080"/>
<keyword evidence="1 5" id="KW-1003">Cell membrane</keyword>
<dbReference type="Pfam" id="PF02694">
    <property type="entry name" value="UPF0060"/>
    <property type="match status" value="1"/>
</dbReference>
<protein>
    <submittedName>
        <fullName evidence="6">UPF0060 domain-containing membrane protein</fullName>
    </submittedName>
</protein>
<proteinExistence type="inferred from homology"/>
<dbReference type="GO" id="GO:0005886">
    <property type="term" value="C:plasma membrane"/>
    <property type="evidence" value="ECO:0007669"/>
    <property type="project" value="UniProtKB-SubCell"/>
</dbReference>
<dbReference type="PANTHER" id="PTHR36116:SF1">
    <property type="entry name" value="UPF0060 MEMBRANE PROTEIN YNFA"/>
    <property type="match status" value="1"/>
</dbReference>